<keyword evidence="1" id="KW-0175">Coiled coil</keyword>
<sequence length="205" mass="23906">MFTYDDEFKHIAKYMDIYELLLTNGPMRLDEIKKALIETGVPETSARRNATDFWYSDSELIWSDDKDRKYISNDISKYFIYELADALKVVVYGEALMQEIEDKYKAEAKTLKERIKELSVENSTNLNHCNKHYKDLIRAQTKIADLKHELVNVKLEVEALSAELSQAREEQEAMKASPARLFKGFIVALWNKAINRERRVESDGK</sequence>
<accession>A0A7G9FT29</accession>
<evidence type="ECO:0000256" key="1">
    <source>
        <dbReference type="SAM" id="Coils"/>
    </source>
</evidence>
<dbReference type="RefSeq" id="WP_249325626.1">
    <property type="nucleotide sequence ID" value="NZ_CP060633.1"/>
</dbReference>
<evidence type="ECO:0000313" key="3">
    <source>
        <dbReference type="Proteomes" id="UP000515981"/>
    </source>
</evidence>
<proteinExistence type="predicted"/>
<dbReference type="KEGG" id="ssun:H9Q77_11460"/>
<gene>
    <name evidence="2" type="ORF">H9Q77_11460</name>
</gene>
<feature type="coiled-coil region" evidence="1">
    <location>
        <begin position="101"/>
        <end position="177"/>
    </location>
</feature>
<dbReference type="Proteomes" id="UP000515981">
    <property type="component" value="Chromosome"/>
</dbReference>
<dbReference type="AlphaFoldDB" id="A0A7G9FT29"/>
<keyword evidence="3" id="KW-1185">Reference proteome</keyword>
<reference evidence="2 3" key="1">
    <citation type="submission" date="2020-08" db="EMBL/GenBank/DDBJ databases">
        <authorList>
            <person name="Liu C."/>
            <person name="Sun Q."/>
        </authorList>
    </citation>
    <scope>NUCLEOTIDE SEQUENCE [LARGE SCALE GENOMIC DNA]</scope>
    <source>
        <strain evidence="2 3">NSJ-8</strain>
    </source>
</reference>
<organism evidence="2 3">
    <name type="scientific">Simiaoa sunii</name>
    <dbReference type="NCBI Taxonomy" id="2763672"/>
    <lineage>
        <taxon>Bacteria</taxon>
        <taxon>Bacillati</taxon>
        <taxon>Bacillota</taxon>
        <taxon>Clostridia</taxon>
        <taxon>Lachnospirales</taxon>
        <taxon>Lachnospiraceae</taxon>
        <taxon>Simiaoa</taxon>
    </lineage>
</organism>
<dbReference type="EMBL" id="CP060633">
    <property type="protein sequence ID" value="QNM01711.1"/>
    <property type="molecule type" value="Genomic_DNA"/>
</dbReference>
<protein>
    <submittedName>
        <fullName evidence="2">Uncharacterized protein</fullName>
    </submittedName>
</protein>
<evidence type="ECO:0000313" key="2">
    <source>
        <dbReference type="EMBL" id="QNM01711.1"/>
    </source>
</evidence>
<name>A0A7G9FT29_9FIRM</name>